<evidence type="ECO:0000313" key="7">
    <source>
        <dbReference type="EMBL" id="TPP61692.1"/>
    </source>
</evidence>
<comment type="caution">
    <text evidence="7">The sequence shown here is derived from an EMBL/GenBank/DDBJ whole genome shotgun (WGS) entry which is preliminary data.</text>
</comment>
<evidence type="ECO:0000259" key="6">
    <source>
        <dbReference type="Pfam" id="PF00899"/>
    </source>
</evidence>
<feature type="transmembrane region" description="Helical" evidence="5">
    <location>
        <begin position="149"/>
        <end position="169"/>
    </location>
</feature>
<dbReference type="SUPFAM" id="SSF69572">
    <property type="entry name" value="Activating enzymes of the ubiquitin-like proteins"/>
    <property type="match status" value="1"/>
</dbReference>
<evidence type="ECO:0000256" key="1">
    <source>
        <dbReference type="ARBA" id="ARBA00005032"/>
    </source>
</evidence>
<keyword evidence="8" id="KW-1185">Reference proteome</keyword>
<keyword evidence="5" id="KW-0812">Transmembrane</keyword>
<dbReference type="InterPro" id="IPR035985">
    <property type="entry name" value="Ubiquitin-activating_enz"/>
</dbReference>
<proteinExistence type="inferred from homology"/>
<dbReference type="PANTHER" id="PTHR10953">
    <property type="entry name" value="UBIQUITIN-ACTIVATING ENZYME E1"/>
    <property type="match status" value="1"/>
</dbReference>
<dbReference type="Pfam" id="PF00899">
    <property type="entry name" value="ThiF"/>
    <property type="match status" value="1"/>
</dbReference>
<reference evidence="7 8" key="1">
    <citation type="submission" date="2019-04" db="EMBL/GenBank/DDBJ databases">
        <title>Annotation for the trematode Fasciola gigantica.</title>
        <authorList>
            <person name="Choi Y.-J."/>
        </authorList>
    </citation>
    <scope>NUCLEOTIDE SEQUENCE [LARGE SCALE GENOMIC DNA]</scope>
    <source>
        <strain evidence="7">Uganda_cow_1</strain>
    </source>
</reference>
<dbReference type="InterPro" id="IPR000594">
    <property type="entry name" value="ThiF_NAD_FAD-bd"/>
</dbReference>
<dbReference type="STRING" id="46835.A0A504YIW4"/>
<keyword evidence="5" id="KW-0472">Membrane</keyword>
<dbReference type="GO" id="GO:0005737">
    <property type="term" value="C:cytoplasm"/>
    <property type="evidence" value="ECO:0007669"/>
    <property type="project" value="TreeGrafter"/>
</dbReference>
<gene>
    <name evidence="7" type="ORF">FGIG_00893</name>
</gene>
<feature type="domain" description="THIF-type NAD/FAD binding fold" evidence="6">
    <location>
        <begin position="9"/>
        <end position="616"/>
    </location>
</feature>
<comment type="pathway">
    <text evidence="1">Protein modification; protein neddylation.</text>
</comment>
<evidence type="ECO:0000256" key="2">
    <source>
        <dbReference type="ARBA" id="ARBA00006868"/>
    </source>
</evidence>
<protein>
    <recommendedName>
        <fullName evidence="3">NEDD8-activating enzyme E1 regulatory subunit</fullName>
    </recommendedName>
</protein>
<sequence>MRIGRDQRYDRQLRLWGDHGQFAIENAKVCLIRASAVGSEILKNLVLPGMFSRNSLSSVGIGSFTIVDDSLVCEEDLGSNFFVTQNSLNKSRAQVVTENLCELNESVSGNYVVEDFNDLLENDPQFFLGFNIIIVTDAREGLLIRLSRLLQGYCIPVIVCISIGIIGYLRVSAQEHVIVESHPDSTKPDLRLDNPPTGLVSLANEQHLETMNAEQLSHTPWLIIIHLFVQQFIKQHGRFPQNHKDKSELKRLIHESGNKLSTELRQREPTLDASFSLDNFAEAARAVNLAVCPTEIPQEVRDLFEDERCFSIDPHSDSDGVKYSSQNETNCSAFSKLSRPTHPPHAANVLRSRGNALRLPLTNQIFWRLVSALRDFVHHEGGGQLPVRGNLPDMTSDSVRYLRLLSIYREQSDWAVERIASRVKQFPDITLDDVRLFVRNAAFLRVIRCRSLEEEMKLSPARSEDLALIPTHKENDAMLWYIVLRGATSFVMETGRWPGSSVPYTVRGKQFGELSGDQLPGSVRSCANLPMSESNCMSIQQSINTVKDSKHLIDSDLPAFRTHLNRVLHAFGITPNRISWDYVDEMCRFGGGELHSVSSFMGGIVAQEVIKLITHQFVPICKPLLYNAITQRIELLDF</sequence>
<dbReference type="EMBL" id="SUNJ01007850">
    <property type="protein sequence ID" value="TPP61692.1"/>
    <property type="molecule type" value="Genomic_DNA"/>
</dbReference>
<accession>A0A504YIW4</accession>
<dbReference type="GO" id="GO:0019781">
    <property type="term" value="F:NEDD8 activating enzyme activity"/>
    <property type="evidence" value="ECO:0007669"/>
    <property type="project" value="InterPro"/>
</dbReference>
<dbReference type="InterPro" id="IPR045886">
    <property type="entry name" value="ThiF/MoeB/HesA"/>
</dbReference>
<comment type="similarity">
    <text evidence="2">Belongs to the ubiquitin-activating E1 family. ULA1 subfamily.</text>
</comment>
<keyword evidence="5" id="KW-1133">Transmembrane helix</keyword>
<dbReference type="PANTHER" id="PTHR10953:SF29">
    <property type="entry name" value="NEDD8-ACTIVATING ENZYME E1 REGULATORY SUBUNIT"/>
    <property type="match status" value="1"/>
</dbReference>
<dbReference type="Gene3D" id="3.40.50.720">
    <property type="entry name" value="NAD(P)-binding Rossmann-like Domain"/>
    <property type="match status" value="2"/>
</dbReference>
<evidence type="ECO:0000313" key="8">
    <source>
        <dbReference type="Proteomes" id="UP000316759"/>
    </source>
</evidence>
<dbReference type="PIRSF" id="PIRSF039099">
    <property type="entry name" value="APP-BP1"/>
    <property type="match status" value="1"/>
</dbReference>
<evidence type="ECO:0000256" key="3">
    <source>
        <dbReference type="ARBA" id="ARBA00015407"/>
    </source>
</evidence>
<evidence type="ECO:0000256" key="4">
    <source>
        <dbReference type="ARBA" id="ARBA00022786"/>
    </source>
</evidence>
<dbReference type="UniPathway" id="UPA00885"/>
<dbReference type="Proteomes" id="UP000316759">
    <property type="component" value="Unassembled WGS sequence"/>
</dbReference>
<keyword evidence="4" id="KW-0833">Ubl conjugation pathway</keyword>
<dbReference type="AlphaFoldDB" id="A0A504YIW4"/>
<dbReference type="GO" id="GO:0045116">
    <property type="term" value="P:protein neddylation"/>
    <property type="evidence" value="ECO:0007669"/>
    <property type="project" value="UniProtKB-UniPathway"/>
</dbReference>
<organism evidence="7 8">
    <name type="scientific">Fasciola gigantica</name>
    <name type="common">Giant liver fluke</name>
    <dbReference type="NCBI Taxonomy" id="46835"/>
    <lineage>
        <taxon>Eukaryota</taxon>
        <taxon>Metazoa</taxon>
        <taxon>Spiralia</taxon>
        <taxon>Lophotrochozoa</taxon>
        <taxon>Platyhelminthes</taxon>
        <taxon>Trematoda</taxon>
        <taxon>Digenea</taxon>
        <taxon>Plagiorchiida</taxon>
        <taxon>Echinostomata</taxon>
        <taxon>Echinostomatoidea</taxon>
        <taxon>Fasciolidae</taxon>
        <taxon>Fasciola</taxon>
    </lineage>
</organism>
<evidence type="ECO:0000256" key="5">
    <source>
        <dbReference type="SAM" id="Phobius"/>
    </source>
</evidence>
<dbReference type="OrthoDB" id="1708823at2759"/>
<dbReference type="InterPro" id="IPR030667">
    <property type="entry name" value="APP-BP1"/>
</dbReference>
<name>A0A504YIW4_FASGI</name>